<evidence type="ECO:0000313" key="3">
    <source>
        <dbReference type="Proteomes" id="UP000271241"/>
    </source>
</evidence>
<feature type="transmembrane region" description="Helical" evidence="1">
    <location>
        <begin position="93"/>
        <end position="113"/>
    </location>
</feature>
<feature type="transmembrane region" description="Helical" evidence="1">
    <location>
        <begin position="200"/>
        <end position="219"/>
    </location>
</feature>
<feature type="transmembrane region" description="Helical" evidence="1">
    <location>
        <begin position="240"/>
        <end position="270"/>
    </location>
</feature>
<dbReference type="AlphaFoldDB" id="A0A4V1IWD4"/>
<accession>A0A4V1IWD4</accession>
<reference evidence="3" key="1">
    <citation type="journal article" date="2018" name="Nat. Microbiol.">
        <title>Leveraging single-cell genomics to expand the fungal tree of life.</title>
        <authorList>
            <person name="Ahrendt S.R."/>
            <person name="Quandt C.A."/>
            <person name="Ciobanu D."/>
            <person name="Clum A."/>
            <person name="Salamov A."/>
            <person name="Andreopoulos B."/>
            <person name="Cheng J.F."/>
            <person name="Woyke T."/>
            <person name="Pelin A."/>
            <person name="Henrissat B."/>
            <person name="Reynolds N.K."/>
            <person name="Benny G.L."/>
            <person name="Smith M.E."/>
            <person name="James T.Y."/>
            <person name="Grigoriev I.V."/>
        </authorList>
    </citation>
    <scope>NUCLEOTIDE SEQUENCE [LARGE SCALE GENOMIC DNA]</scope>
    <source>
        <strain evidence="3">RSA 1356</strain>
    </source>
</reference>
<gene>
    <name evidence="2" type="ORF">THASP1DRAFT_31020</name>
</gene>
<protein>
    <submittedName>
        <fullName evidence="2">Uncharacterized protein</fullName>
    </submittedName>
</protein>
<proteinExistence type="predicted"/>
<feature type="transmembrane region" description="Helical" evidence="1">
    <location>
        <begin position="156"/>
        <end position="175"/>
    </location>
</feature>
<dbReference type="EMBL" id="KZ992756">
    <property type="protein sequence ID" value="RKP07169.1"/>
    <property type="molecule type" value="Genomic_DNA"/>
</dbReference>
<keyword evidence="1" id="KW-0812">Transmembrane</keyword>
<evidence type="ECO:0000256" key="1">
    <source>
        <dbReference type="SAM" id="Phobius"/>
    </source>
</evidence>
<organism evidence="2 3">
    <name type="scientific">Thamnocephalis sphaerospora</name>
    <dbReference type="NCBI Taxonomy" id="78915"/>
    <lineage>
        <taxon>Eukaryota</taxon>
        <taxon>Fungi</taxon>
        <taxon>Fungi incertae sedis</taxon>
        <taxon>Zoopagomycota</taxon>
        <taxon>Zoopagomycotina</taxon>
        <taxon>Zoopagomycetes</taxon>
        <taxon>Zoopagales</taxon>
        <taxon>Sigmoideomycetaceae</taxon>
        <taxon>Thamnocephalis</taxon>
    </lineage>
</organism>
<sequence>MYFPTREDMLPLLGKDWEKNATYFGRIPLHPLGEQTLFAYLTIGRDYSNEQRTRFNGINMQIVSSMLALWMFLRCTQSAVSMVYTNPSRLVSWCCLLHSLSGTIYVVVVLSSLSPLGATCRQTVWLSAVVAVVGDLCLTAVLLYQAYLVHHRCYKILFLGALVVIPAPFTTYVAWTSPVIFVPSCGCTLVYPYYFPWMRFAPFAPMNIFLSSMFLAVVYRQYCRFGSAAWERLVREGVQLILLMAITNTVCLFCAAFEALEMFSGVFLLVNW</sequence>
<dbReference type="OrthoDB" id="2256270at2759"/>
<keyword evidence="1" id="KW-0472">Membrane</keyword>
<keyword evidence="1" id="KW-1133">Transmembrane helix</keyword>
<feature type="transmembrane region" description="Helical" evidence="1">
    <location>
        <begin position="125"/>
        <end position="144"/>
    </location>
</feature>
<dbReference type="Proteomes" id="UP000271241">
    <property type="component" value="Unassembled WGS sequence"/>
</dbReference>
<keyword evidence="3" id="KW-1185">Reference proteome</keyword>
<evidence type="ECO:0000313" key="2">
    <source>
        <dbReference type="EMBL" id="RKP07169.1"/>
    </source>
</evidence>
<name>A0A4V1IWD4_9FUNG</name>